<reference evidence="1" key="1">
    <citation type="submission" date="2017-05" db="UniProtKB">
        <authorList>
            <consortium name="EnsemblMetazoa"/>
        </authorList>
    </citation>
    <scope>IDENTIFICATION</scope>
</reference>
<proteinExistence type="predicted"/>
<dbReference type="InParanoid" id="A0A1X7UKS2"/>
<evidence type="ECO:0000313" key="1">
    <source>
        <dbReference type="EnsemblMetazoa" id="Aqu2.1.28037_001"/>
    </source>
</evidence>
<dbReference type="AlphaFoldDB" id="A0A1X7UKS2"/>
<dbReference type="PANTHER" id="PTHR35362:SF1">
    <property type="entry name" value="SKICH DOMAIN-CONTAINING PROTEIN"/>
    <property type="match status" value="1"/>
</dbReference>
<protein>
    <submittedName>
        <fullName evidence="1">Uncharacterized protein</fullName>
    </submittedName>
</protein>
<organism evidence="1">
    <name type="scientific">Amphimedon queenslandica</name>
    <name type="common">Sponge</name>
    <dbReference type="NCBI Taxonomy" id="400682"/>
    <lineage>
        <taxon>Eukaryota</taxon>
        <taxon>Metazoa</taxon>
        <taxon>Porifera</taxon>
        <taxon>Demospongiae</taxon>
        <taxon>Heteroscleromorpha</taxon>
        <taxon>Haplosclerida</taxon>
        <taxon>Niphatidae</taxon>
        <taxon>Amphimedon</taxon>
    </lineage>
</organism>
<sequence>MIFVNKEFVSVIEASAKVTGAVNEAEWVLLYQGIARGLGNLDTNITACVRDGNNTIDAFKESFKAFEDRQIIKGLQLFGDALKDVQETLEQCGETDIAEKLAKFIAALVECTESNCESFVIDIGLEVLVLYERLYEIYGDIIAAKNCFDIDAYEMGGICIGRVTWACLTLPD</sequence>
<dbReference type="EnsemblMetazoa" id="Aqu2.1.28037_001">
    <property type="protein sequence ID" value="Aqu2.1.28037_001"/>
    <property type="gene ID" value="Aqu2.1.28037"/>
</dbReference>
<dbReference type="eggNOG" id="ENOG502QR58">
    <property type="taxonomic scope" value="Eukaryota"/>
</dbReference>
<dbReference type="CDD" id="cd22935">
    <property type="entry name" value="SctA-like"/>
    <property type="match status" value="1"/>
</dbReference>
<accession>A0A1X7UKS2</accession>
<dbReference type="PANTHER" id="PTHR35362">
    <property type="entry name" value="ANK_REP_REGION DOMAIN-CONTAINING PROTEIN"/>
    <property type="match status" value="1"/>
</dbReference>
<name>A0A1X7UKS2_AMPQE</name>